<dbReference type="SUPFAM" id="SSF47769">
    <property type="entry name" value="SAM/Pointed domain"/>
    <property type="match status" value="1"/>
</dbReference>
<proteinExistence type="predicted"/>
<evidence type="ECO:0000313" key="2">
    <source>
        <dbReference type="EMBL" id="CAF4076849.1"/>
    </source>
</evidence>
<accession>A0A813XG53</accession>
<dbReference type="EMBL" id="CAJOAY010004616">
    <property type="protein sequence ID" value="CAF4076849.1"/>
    <property type="molecule type" value="Genomic_DNA"/>
</dbReference>
<dbReference type="OrthoDB" id="10066731at2759"/>
<dbReference type="Proteomes" id="UP000663881">
    <property type="component" value="Unassembled WGS sequence"/>
</dbReference>
<gene>
    <name evidence="2" type="ORF">OKA104_LOCUS34321</name>
    <name evidence="1" type="ORF">VCS650_LOCUS7649</name>
</gene>
<evidence type="ECO:0000313" key="3">
    <source>
        <dbReference type="Proteomes" id="UP000663891"/>
    </source>
</evidence>
<name>A0A813XG53_9BILA</name>
<organism evidence="1 3">
    <name type="scientific">Adineta steineri</name>
    <dbReference type="NCBI Taxonomy" id="433720"/>
    <lineage>
        <taxon>Eukaryota</taxon>
        <taxon>Metazoa</taxon>
        <taxon>Spiralia</taxon>
        <taxon>Gnathifera</taxon>
        <taxon>Rotifera</taxon>
        <taxon>Eurotatoria</taxon>
        <taxon>Bdelloidea</taxon>
        <taxon>Adinetida</taxon>
        <taxon>Adinetidae</taxon>
        <taxon>Adineta</taxon>
    </lineage>
</organism>
<dbReference type="EMBL" id="CAJNON010000049">
    <property type="protein sequence ID" value="CAF0869624.1"/>
    <property type="molecule type" value="Genomic_DNA"/>
</dbReference>
<protein>
    <submittedName>
        <fullName evidence="1">Uncharacterized protein</fullName>
    </submittedName>
</protein>
<evidence type="ECO:0000313" key="1">
    <source>
        <dbReference type="EMBL" id="CAF0869624.1"/>
    </source>
</evidence>
<dbReference type="AlphaFoldDB" id="A0A813XG53"/>
<dbReference type="InterPro" id="IPR013761">
    <property type="entry name" value="SAM/pointed_sf"/>
</dbReference>
<comment type="caution">
    <text evidence="1">The sequence shown here is derived from an EMBL/GenBank/DDBJ whole genome shotgun (WGS) entry which is preliminary data.</text>
</comment>
<sequence>MVPFPGEGLKSVIYRKKFFNRKYDLEKVVDIPHRKLFLEEHHSPSSSSDGVYTSISIQSWTQQNVMDFLNDKKLHQFTLLCNDMDGSALQQLYTFCNNNSTIAFEALHKQLKKKSIDDDLSPTECTRFISEMKKLSIDVLPPPLVRSGAWTIS</sequence>
<dbReference type="Proteomes" id="UP000663891">
    <property type="component" value="Unassembled WGS sequence"/>
</dbReference>
<reference evidence="1" key="1">
    <citation type="submission" date="2021-02" db="EMBL/GenBank/DDBJ databases">
        <authorList>
            <person name="Nowell W R."/>
        </authorList>
    </citation>
    <scope>NUCLEOTIDE SEQUENCE</scope>
</reference>